<accession>A0ABW5LD72</accession>
<keyword evidence="2" id="KW-1185">Reference proteome</keyword>
<name>A0ABW5LD72_9FLAO</name>
<evidence type="ECO:0000313" key="2">
    <source>
        <dbReference type="Proteomes" id="UP001597319"/>
    </source>
</evidence>
<sequence length="281" mass="30699">MESDTKYVTDGPKDGTKVFIKSGTCSRTFFYILNREFGHQKELEERASDSLAGGIMQKGHQCGMLWGASLAVGAEAFRTCKDQNQAIQVAINATQHLITSFSKRESTINCRDITHCDFSSKLSVTKYMLTGRFLHCFKLAGQWAPEAVQAALKGLSNKNNEPSKACVSCATEVAKKMGASDEEMIMVAGFAGGLGLSGEGCGALAAAIWMKSLIWCREEAKKSSLKNPYSKKLLDTFYHNTDSKIICSEITGKHFETIDDHTEFIKNGGCSKLIETLAESS</sequence>
<gene>
    <name evidence="1" type="ORF">ACFSR1_05455</name>
</gene>
<proteinExistence type="predicted"/>
<dbReference type="Proteomes" id="UP001597319">
    <property type="component" value="Unassembled WGS sequence"/>
</dbReference>
<reference evidence="2" key="1">
    <citation type="journal article" date="2019" name="Int. J. Syst. Evol. Microbiol.">
        <title>The Global Catalogue of Microorganisms (GCM) 10K type strain sequencing project: providing services to taxonomists for standard genome sequencing and annotation.</title>
        <authorList>
            <consortium name="The Broad Institute Genomics Platform"/>
            <consortium name="The Broad Institute Genome Sequencing Center for Infectious Disease"/>
            <person name="Wu L."/>
            <person name="Ma J."/>
        </authorList>
    </citation>
    <scope>NUCLEOTIDE SEQUENCE [LARGE SCALE GENOMIC DNA]</scope>
    <source>
        <strain evidence="2">KCTC 52274</strain>
    </source>
</reference>
<dbReference type="EMBL" id="JBHULE010000008">
    <property type="protein sequence ID" value="MFD2562106.1"/>
    <property type="molecule type" value="Genomic_DNA"/>
</dbReference>
<dbReference type="RefSeq" id="WP_378290406.1">
    <property type="nucleotide sequence ID" value="NZ_JBHULE010000008.1"/>
</dbReference>
<dbReference type="Pfam" id="PF09719">
    <property type="entry name" value="C_GCAxxG_C_C"/>
    <property type="match status" value="2"/>
</dbReference>
<organism evidence="1 2">
    <name type="scientific">Aquimarina rubra</name>
    <dbReference type="NCBI Taxonomy" id="1920033"/>
    <lineage>
        <taxon>Bacteria</taxon>
        <taxon>Pseudomonadati</taxon>
        <taxon>Bacteroidota</taxon>
        <taxon>Flavobacteriia</taxon>
        <taxon>Flavobacteriales</taxon>
        <taxon>Flavobacteriaceae</taxon>
        <taxon>Aquimarina</taxon>
    </lineage>
</organism>
<protein>
    <submittedName>
        <fullName evidence="1">C-GCAxxG-C-C family (Seleno)protein</fullName>
    </submittedName>
</protein>
<dbReference type="InterPro" id="IPR010181">
    <property type="entry name" value="CGCAxxGCC_motif"/>
</dbReference>
<comment type="caution">
    <text evidence="1">The sequence shown here is derived from an EMBL/GenBank/DDBJ whole genome shotgun (WGS) entry which is preliminary data.</text>
</comment>
<evidence type="ECO:0000313" key="1">
    <source>
        <dbReference type="EMBL" id="MFD2562106.1"/>
    </source>
</evidence>